<comment type="caution">
    <text evidence="1">The sequence shown here is derived from an EMBL/GenBank/DDBJ whole genome shotgun (WGS) entry which is preliminary data.</text>
</comment>
<evidence type="ECO:0008006" key="3">
    <source>
        <dbReference type="Google" id="ProtNLM"/>
    </source>
</evidence>
<name>A0ABT8D555_9RHOB</name>
<organism evidence="1 2">
    <name type="scientific">Paracoccus cavernae</name>
    <dbReference type="NCBI Taxonomy" id="1571207"/>
    <lineage>
        <taxon>Bacteria</taxon>
        <taxon>Pseudomonadati</taxon>
        <taxon>Pseudomonadota</taxon>
        <taxon>Alphaproteobacteria</taxon>
        <taxon>Rhodobacterales</taxon>
        <taxon>Paracoccaceae</taxon>
        <taxon>Paracoccus</taxon>
    </lineage>
</organism>
<proteinExistence type="predicted"/>
<protein>
    <recommendedName>
        <fullName evidence="3">Anthranilate phosphoribosyltransferase</fullName>
    </recommendedName>
</protein>
<gene>
    <name evidence="1" type="ORF">QWZ10_08980</name>
</gene>
<dbReference type="RefSeq" id="WP_377785686.1">
    <property type="nucleotide sequence ID" value="NZ_JBHUOC010000001.1"/>
</dbReference>
<accession>A0ABT8D555</accession>
<keyword evidence="2" id="KW-1185">Reference proteome</keyword>
<reference evidence="2" key="1">
    <citation type="journal article" date="2019" name="Int. J. Syst. Evol. Microbiol.">
        <title>The Global Catalogue of Microorganisms (GCM) 10K type strain sequencing project: providing services to taxonomists for standard genome sequencing and annotation.</title>
        <authorList>
            <consortium name="The Broad Institute Genomics Platform"/>
            <consortium name="The Broad Institute Genome Sequencing Center for Infectious Disease"/>
            <person name="Wu L."/>
            <person name="Ma J."/>
        </authorList>
    </citation>
    <scope>NUCLEOTIDE SEQUENCE [LARGE SCALE GENOMIC DNA]</scope>
    <source>
        <strain evidence="2">CECT 8482</strain>
    </source>
</reference>
<evidence type="ECO:0000313" key="2">
    <source>
        <dbReference type="Proteomes" id="UP001243846"/>
    </source>
</evidence>
<dbReference type="Proteomes" id="UP001243846">
    <property type="component" value="Unassembled WGS sequence"/>
</dbReference>
<sequence length="66" mass="7214">MKNPDMAAFTIGLVMLALQKRGESVSLESIQAKLETITRSGVEGRVTPEMARGALLTLYANREYAD</sequence>
<evidence type="ECO:0000313" key="1">
    <source>
        <dbReference type="EMBL" id="MDN3711919.1"/>
    </source>
</evidence>
<dbReference type="EMBL" id="JAUFRC010000001">
    <property type="protein sequence ID" value="MDN3711919.1"/>
    <property type="molecule type" value="Genomic_DNA"/>
</dbReference>